<keyword evidence="3" id="KW-1185">Reference proteome</keyword>
<dbReference type="SUPFAM" id="SSF51206">
    <property type="entry name" value="cAMP-binding domain-like"/>
    <property type="match status" value="1"/>
</dbReference>
<dbReference type="Pfam" id="PF00027">
    <property type="entry name" value="cNMP_binding"/>
    <property type="match status" value="1"/>
</dbReference>
<reference evidence="2 3" key="1">
    <citation type="journal article" date="2018" name="Int. J. Syst. Evol. Microbiol.">
        <title>Flavobacterium chryseum sp. nov. and Flavobacterium psychroterrae sp. nov., novel environmental bacteria isolated from Antarctica.</title>
        <authorList>
            <person name="Kralova S."/>
            <person name="Svec P."/>
            <person name="Busse H.J."/>
            <person name="Stankova E."/>
            <person name="Vaczi P."/>
            <person name="Sedlacek I."/>
        </authorList>
    </citation>
    <scope>NUCLEOTIDE SEQUENCE [LARGE SCALE GENOMIC DNA]</scope>
    <source>
        <strain evidence="2 3">CCM 8827</strain>
    </source>
</reference>
<comment type="caution">
    <text evidence="2">The sequence shown here is derived from an EMBL/GenBank/DDBJ whole genome shotgun (WGS) entry which is preliminary data.</text>
</comment>
<sequence length="190" mass="22312">MLYEQLGDYIKNRIEVSDENLNTILSCFKPLQQGKNDLLLSAGQTSQHTYFVGKGCLRIFFINEEGKDVTRYIAFENQLATALVSFITKLPSTEYIQVIEKSELLYISHEDFNHLIKIIPEWMEFYCRYLERAYVNNTNRLMSFTTMDALERYQWLLKINPAIVKRLPNKIVASYINISQETLSRLKSKF</sequence>
<dbReference type="Gene3D" id="2.60.120.10">
    <property type="entry name" value="Jelly Rolls"/>
    <property type="match status" value="1"/>
</dbReference>
<dbReference type="CDD" id="cd00038">
    <property type="entry name" value="CAP_ED"/>
    <property type="match status" value="1"/>
</dbReference>
<protein>
    <submittedName>
        <fullName evidence="2">Crp/Fnr family transcriptional regulator</fullName>
    </submittedName>
</protein>
<dbReference type="InterPro" id="IPR014710">
    <property type="entry name" value="RmlC-like_jellyroll"/>
</dbReference>
<dbReference type="RefSeq" id="WP_213301391.1">
    <property type="nucleotide sequence ID" value="NZ_JAGYVZ010000012.1"/>
</dbReference>
<organism evidence="2 3">
    <name type="scientific">Flavobacterium psychroterrae</name>
    <dbReference type="NCBI Taxonomy" id="2133767"/>
    <lineage>
        <taxon>Bacteria</taxon>
        <taxon>Pseudomonadati</taxon>
        <taxon>Bacteroidota</taxon>
        <taxon>Flavobacteriia</taxon>
        <taxon>Flavobacteriales</taxon>
        <taxon>Flavobacteriaceae</taxon>
        <taxon>Flavobacterium</taxon>
    </lineage>
</organism>
<evidence type="ECO:0000313" key="3">
    <source>
        <dbReference type="Proteomes" id="UP000722625"/>
    </source>
</evidence>
<gene>
    <name evidence="2" type="ORF">KHA90_14175</name>
</gene>
<evidence type="ECO:0000313" key="2">
    <source>
        <dbReference type="EMBL" id="MBS7232173.1"/>
    </source>
</evidence>
<name>A0ABS5PD12_9FLAO</name>
<evidence type="ECO:0000259" key="1">
    <source>
        <dbReference type="PROSITE" id="PS50042"/>
    </source>
</evidence>
<feature type="domain" description="Cyclic nucleotide-binding" evidence="1">
    <location>
        <begin position="16"/>
        <end position="116"/>
    </location>
</feature>
<dbReference type="InterPro" id="IPR018490">
    <property type="entry name" value="cNMP-bd_dom_sf"/>
</dbReference>
<dbReference type="EMBL" id="JAGYVZ010000012">
    <property type="protein sequence ID" value="MBS7232173.1"/>
    <property type="molecule type" value="Genomic_DNA"/>
</dbReference>
<proteinExistence type="predicted"/>
<accession>A0ABS5PD12</accession>
<dbReference type="InterPro" id="IPR000595">
    <property type="entry name" value="cNMP-bd_dom"/>
</dbReference>
<dbReference type="Proteomes" id="UP000722625">
    <property type="component" value="Unassembled WGS sequence"/>
</dbReference>
<dbReference type="PROSITE" id="PS50042">
    <property type="entry name" value="CNMP_BINDING_3"/>
    <property type="match status" value="1"/>
</dbReference>